<dbReference type="EMBL" id="JARKHS020004103">
    <property type="protein sequence ID" value="KAK8784919.1"/>
    <property type="molecule type" value="Genomic_DNA"/>
</dbReference>
<reference evidence="2 3" key="1">
    <citation type="journal article" date="2023" name="Arcadia Sci">
        <title>De novo assembly of a long-read Amblyomma americanum tick genome.</title>
        <authorList>
            <person name="Chou S."/>
            <person name="Poskanzer K.E."/>
            <person name="Rollins M."/>
            <person name="Thuy-Boun P.S."/>
        </authorList>
    </citation>
    <scope>NUCLEOTIDE SEQUENCE [LARGE SCALE GENOMIC DNA]</scope>
    <source>
        <strain evidence="2">F_SG_1</strain>
        <tissue evidence="2">Salivary glands</tissue>
    </source>
</reference>
<name>A0AAQ4FCM3_AMBAM</name>
<comment type="caution">
    <text evidence="2">The sequence shown here is derived from an EMBL/GenBank/DDBJ whole genome shotgun (WGS) entry which is preliminary data.</text>
</comment>
<evidence type="ECO:0000256" key="1">
    <source>
        <dbReference type="SAM" id="MobiDB-lite"/>
    </source>
</evidence>
<feature type="compositionally biased region" description="Polar residues" evidence="1">
    <location>
        <begin position="182"/>
        <end position="197"/>
    </location>
</feature>
<organism evidence="2 3">
    <name type="scientific">Amblyomma americanum</name>
    <name type="common">Lone star tick</name>
    <dbReference type="NCBI Taxonomy" id="6943"/>
    <lineage>
        <taxon>Eukaryota</taxon>
        <taxon>Metazoa</taxon>
        <taxon>Ecdysozoa</taxon>
        <taxon>Arthropoda</taxon>
        <taxon>Chelicerata</taxon>
        <taxon>Arachnida</taxon>
        <taxon>Acari</taxon>
        <taxon>Parasitiformes</taxon>
        <taxon>Ixodida</taxon>
        <taxon>Ixodoidea</taxon>
        <taxon>Ixodidae</taxon>
        <taxon>Amblyomminae</taxon>
        <taxon>Amblyomma</taxon>
    </lineage>
</organism>
<proteinExistence type="predicted"/>
<feature type="compositionally biased region" description="Polar residues" evidence="1">
    <location>
        <begin position="319"/>
        <end position="330"/>
    </location>
</feature>
<feature type="region of interest" description="Disordered" evidence="1">
    <location>
        <begin position="171"/>
        <end position="215"/>
    </location>
</feature>
<accession>A0AAQ4FCM3</accession>
<feature type="region of interest" description="Disordered" evidence="1">
    <location>
        <begin position="389"/>
        <end position="438"/>
    </location>
</feature>
<evidence type="ECO:0000313" key="3">
    <source>
        <dbReference type="Proteomes" id="UP001321473"/>
    </source>
</evidence>
<feature type="region of interest" description="Disordered" evidence="1">
    <location>
        <begin position="347"/>
        <end position="375"/>
    </location>
</feature>
<dbReference type="Proteomes" id="UP001321473">
    <property type="component" value="Unassembled WGS sequence"/>
</dbReference>
<feature type="region of interest" description="Disordered" evidence="1">
    <location>
        <begin position="319"/>
        <end position="338"/>
    </location>
</feature>
<feature type="region of interest" description="Disordered" evidence="1">
    <location>
        <begin position="79"/>
        <end position="104"/>
    </location>
</feature>
<gene>
    <name evidence="2" type="ORF">V5799_008714</name>
</gene>
<evidence type="ECO:0000313" key="2">
    <source>
        <dbReference type="EMBL" id="KAK8784919.1"/>
    </source>
</evidence>
<feature type="compositionally biased region" description="Basic and acidic residues" evidence="1">
    <location>
        <begin position="389"/>
        <end position="402"/>
    </location>
</feature>
<dbReference type="AlphaFoldDB" id="A0AAQ4FCM3"/>
<protein>
    <submittedName>
        <fullName evidence="2">Uncharacterized protein</fullName>
    </submittedName>
</protein>
<sequence length="438" mass="47138">MSAVSAVYGGSNRHRLKLEAARKTLLLDEGFSRSPKNVAKASPRYDLRRRVLETNLMRESGVSNKGTAKPDLVLSSAPKASKPTLATPPVSFRPWAKRGGSPATGFPKVATRKLASGVQVRVATLQTSPAKSPLVALRCAMTPRKLGSPRNCAVVSAAAIKRRLRRSWSYREAIAGDPPSSDPQETQASKRQKTGATSPDRGVVTETKVTQSKRPCRVQHGKPFAIPIPPAITPLTTLPRLLAGPDAVTPRGFVTSPAQNLGPASIAPTLTTKLSTGPLVDHRPTWVLTPFSQNGQSGSLSPLVTSGYQNLAGCMLSSPSLVSQGTQTSPKSKLRRRSSLKRALERLLNTGKENEVNASEGSAPKDEKTKVKRRPSFVESLLFRRSCSDDVKQDKCTEHSSDHPQMPKSTAGSTPPSRKKPRRARSLQLKPPALDPWG</sequence>
<keyword evidence="3" id="KW-1185">Reference proteome</keyword>